<reference evidence="8 9" key="1">
    <citation type="submission" date="2022-10" db="EMBL/GenBank/DDBJ databases">
        <authorList>
            <person name="Xie J."/>
            <person name="Shen N."/>
        </authorList>
    </citation>
    <scope>NUCLEOTIDE SEQUENCE [LARGE SCALE GENOMIC DNA]</scope>
    <source>
        <strain evidence="8 9">YIM65594</strain>
    </source>
</reference>
<comment type="caution">
    <text evidence="8">The sequence shown here is derived from an EMBL/GenBank/DDBJ whole genome shotgun (WGS) entry which is preliminary data.</text>
</comment>
<dbReference type="EMBL" id="JAOZYC010000136">
    <property type="protein sequence ID" value="MEB8340728.1"/>
    <property type="molecule type" value="Genomic_DNA"/>
</dbReference>
<name>A0ABU6F9W6_9ACTN</name>
<evidence type="ECO:0000256" key="2">
    <source>
        <dbReference type="ARBA" id="ARBA00022505"/>
    </source>
</evidence>
<keyword evidence="2" id="KW-0500">Molybdenum</keyword>
<keyword evidence="9" id="KW-1185">Reference proteome</keyword>
<evidence type="ECO:0000259" key="7">
    <source>
        <dbReference type="Pfam" id="PF03404"/>
    </source>
</evidence>
<dbReference type="InterPro" id="IPR014756">
    <property type="entry name" value="Ig_E-set"/>
</dbReference>
<dbReference type="PANTHER" id="PTHR19372:SF7">
    <property type="entry name" value="SULFITE OXIDASE, MITOCHONDRIAL"/>
    <property type="match status" value="1"/>
</dbReference>
<proteinExistence type="predicted"/>
<dbReference type="RefSeq" id="WP_326019612.1">
    <property type="nucleotide sequence ID" value="NZ_JAOZYC010000136.1"/>
</dbReference>
<evidence type="ECO:0000313" key="9">
    <source>
        <dbReference type="Proteomes" id="UP001354931"/>
    </source>
</evidence>
<dbReference type="InterPro" id="IPR000572">
    <property type="entry name" value="OxRdtase_Mopterin-bd_dom"/>
</dbReference>
<dbReference type="InterPro" id="IPR036374">
    <property type="entry name" value="OxRdtase_Mopterin-bd_sf"/>
</dbReference>
<evidence type="ECO:0000256" key="1">
    <source>
        <dbReference type="ARBA" id="ARBA00001924"/>
    </source>
</evidence>
<dbReference type="InterPro" id="IPR008335">
    <property type="entry name" value="Mopterin_OxRdtase_euk"/>
</dbReference>
<feature type="domain" description="Oxidoreductase molybdopterin-binding" evidence="6">
    <location>
        <begin position="55"/>
        <end position="223"/>
    </location>
</feature>
<evidence type="ECO:0000256" key="3">
    <source>
        <dbReference type="ARBA" id="ARBA00022723"/>
    </source>
</evidence>
<dbReference type="InterPro" id="IPR005066">
    <property type="entry name" value="MoCF_OxRdtse_dimer"/>
</dbReference>
<evidence type="ECO:0000259" key="6">
    <source>
        <dbReference type="Pfam" id="PF00174"/>
    </source>
</evidence>
<sequence>MTTTDTAAAGALPGVVKPTSAEVMEDTGTGLDFGTRADRMPGHLTPNDRFFVRSHSPTPRIDAEEWSLRIDGDAVGSPVTFGYDDLWRAFPLVSVTRTIECAGNRRVLFGQQHGQRIAGTPWGRGAVSTAEWTGVRLRDLLEAAGVTADAHDVMPVALDECGARRPMPLDKAMADDTLLALAMNGEPLPPDHGFPARVVVSGWLGAASIKWVGRIEVSRRPIHVPWNTEDYVLIGPDHPAHGPVLGTPINELPVTSLVELDWPAHLKPEPQLVRGRSFAGEQRIASVAYSIDRGPWHEARLTGSREAGAWTRWHFDWHPAPGDHTISIRATDDTGRTQPSHVPWNRLGYLNNQILEHPVRVAAEASA</sequence>
<dbReference type="Gene3D" id="3.90.420.10">
    <property type="entry name" value="Oxidoreductase, molybdopterin-binding domain"/>
    <property type="match status" value="1"/>
</dbReference>
<dbReference type="Pfam" id="PF00174">
    <property type="entry name" value="Oxidored_molyb"/>
    <property type="match status" value="1"/>
</dbReference>
<organism evidence="8 9">
    <name type="scientific">Streptomyces endophyticus</name>
    <dbReference type="NCBI Taxonomy" id="714166"/>
    <lineage>
        <taxon>Bacteria</taxon>
        <taxon>Bacillati</taxon>
        <taxon>Actinomycetota</taxon>
        <taxon>Actinomycetes</taxon>
        <taxon>Kitasatosporales</taxon>
        <taxon>Streptomycetaceae</taxon>
        <taxon>Streptomyces</taxon>
    </lineage>
</organism>
<evidence type="ECO:0000313" key="8">
    <source>
        <dbReference type="EMBL" id="MEB8340728.1"/>
    </source>
</evidence>
<gene>
    <name evidence="8" type="ORF">OKJ99_24835</name>
</gene>
<feature type="region of interest" description="Disordered" evidence="5">
    <location>
        <begin position="18"/>
        <end position="39"/>
    </location>
</feature>
<dbReference type="Proteomes" id="UP001354931">
    <property type="component" value="Unassembled WGS sequence"/>
</dbReference>
<keyword evidence="3" id="KW-0479">Metal-binding</keyword>
<protein>
    <submittedName>
        <fullName evidence="8">Sulfite oxidase</fullName>
    </submittedName>
</protein>
<evidence type="ECO:0000256" key="4">
    <source>
        <dbReference type="ARBA" id="ARBA00023002"/>
    </source>
</evidence>
<dbReference type="SUPFAM" id="SSF56524">
    <property type="entry name" value="Oxidoreductase molybdopterin-binding domain"/>
    <property type="match status" value="1"/>
</dbReference>
<comment type="cofactor">
    <cofactor evidence="1">
        <name>Mo-molybdopterin</name>
        <dbReference type="ChEBI" id="CHEBI:71302"/>
    </cofactor>
</comment>
<feature type="domain" description="Moybdenum cofactor oxidoreductase dimerisation" evidence="7">
    <location>
        <begin position="250"/>
        <end position="354"/>
    </location>
</feature>
<evidence type="ECO:0000256" key="5">
    <source>
        <dbReference type="SAM" id="MobiDB-lite"/>
    </source>
</evidence>
<dbReference type="PRINTS" id="PR00407">
    <property type="entry name" value="EUMOPTERIN"/>
</dbReference>
<dbReference type="CDD" id="cd02110">
    <property type="entry name" value="SO_family_Moco_dimer"/>
    <property type="match status" value="1"/>
</dbReference>
<dbReference type="Gene3D" id="2.60.40.650">
    <property type="match status" value="1"/>
</dbReference>
<dbReference type="SUPFAM" id="SSF81296">
    <property type="entry name" value="E set domains"/>
    <property type="match status" value="1"/>
</dbReference>
<dbReference type="PANTHER" id="PTHR19372">
    <property type="entry name" value="SULFITE REDUCTASE"/>
    <property type="match status" value="1"/>
</dbReference>
<keyword evidence="4" id="KW-0560">Oxidoreductase</keyword>
<dbReference type="Pfam" id="PF03404">
    <property type="entry name" value="Mo-co_dimer"/>
    <property type="match status" value="1"/>
</dbReference>
<accession>A0ABU6F9W6</accession>